<dbReference type="InterPro" id="IPR010998">
    <property type="entry name" value="Integrase_recombinase_N"/>
</dbReference>
<evidence type="ECO:0000259" key="6">
    <source>
        <dbReference type="PROSITE" id="PS51898"/>
    </source>
</evidence>
<proteinExistence type="inferred from homology"/>
<evidence type="ECO:0000256" key="5">
    <source>
        <dbReference type="PROSITE-ProRule" id="PRU01248"/>
    </source>
</evidence>
<evidence type="ECO:0000256" key="2">
    <source>
        <dbReference type="ARBA" id="ARBA00022908"/>
    </source>
</evidence>
<feature type="domain" description="Core-binding (CB)" evidence="7">
    <location>
        <begin position="20"/>
        <end position="105"/>
    </location>
</feature>
<dbReference type="RefSeq" id="WP_036647486.1">
    <property type="nucleotide sequence ID" value="NZ_JQCR01000001.1"/>
</dbReference>
<dbReference type="InterPro" id="IPR013762">
    <property type="entry name" value="Integrase-like_cat_sf"/>
</dbReference>
<dbReference type="GO" id="GO:0015074">
    <property type="term" value="P:DNA integration"/>
    <property type="evidence" value="ECO:0007669"/>
    <property type="project" value="UniProtKB-KW"/>
</dbReference>
<dbReference type="Pfam" id="PF02899">
    <property type="entry name" value="Phage_int_SAM_1"/>
    <property type="match status" value="1"/>
</dbReference>
<reference evidence="8 9" key="1">
    <citation type="submission" date="2014-08" db="EMBL/GenBank/DDBJ databases">
        <authorList>
            <person name="den Bakker H.C."/>
        </authorList>
    </citation>
    <scope>NUCLEOTIDE SEQUENCE [LARGE SCALE GENOMIC DNA]</scope>
    <source>
        <strain evidence="8 9">DSM 18334</strain>
    </source>
</reference>
<gene>
    <name evidence="8" type="ORF">PWYN_01120</name>
</gene>
<dbReference type="OrthoDB" id="107900at2"/>
<evidence type="ECO:0000256" key="1">
    <source>
        <dbReference type="ARBA" id="ARBA00008857"/>
    </source>
</evidence>
<sequence length="315" mass="36336">MDYKAKRKLILESRETKERPGMHEAAAMFIKSRKLKNLTENTVASYSQALNKFSEFLDENIIEKIDDIIVEDIQEFIQTRMDEGNSAPTINKYIRSLRAFFNFLSSTGNLTVNPMELVDKLAEEKRVLRTLSRDQVKALLNVPNRSTPAGYRNYVFLLLILDTGIRLEEALSFDVEGVYWQERVIKVFGKGRKERLVPFSDLLAVHMREYLELRGESESSVFFLNIDGQPLRRRTIQEDISDYGKIAGIKGVRVSCHTLRYTFARNYVLNGGDVVSLMRIMGHKSLHMAQLYTEMFQADISKQHDKFSPVSSIFN</sequence>
<dbReference type="GO" id="GO:0006310">
    <property type="term" value="P:DNA recombination"/>
    <property type="evidence" value="ECO:0007669"/>
    <property type="project" value="UniProtKB-KW"/>
</dbReference>
<dbReference type="eggNOG" id="COG4974">
    <property type="taxonomic scope" value="Bacteria"/>
</dbReference>
<dbReference type="Proteomes" id="UP000029734">
    <property type="component" value="Unassembled WGS sequence"/>
</dbReference>
<keyword evidence="4" id="KW-0233">DNA recombination</keyword>
<evidence type="ECO:0000313" key="9">
    <source>
        <dbReference type="Proteomes" id="UP000029734"/>
    </source>
</evidence>
<organism evidence="8 9">
    <name type="scientific">Paenibacillus wynnii</name>
    <dbReference type="NCBI Taxonomy" id="268407"/>
    <lineage>
        <taxon>Bacteria</taxon>
        <taxon>Bacillati</taxon>
        <taxon>Bacillota</taxon>
        <taxon>Bacilli</taxon>
        <taxon>Bacillales</taxon>
        <taxon>Paenibacillaceae</taxon>
        <taxon>Paenibacillus</taxon>
    </lineage>
</organism>
<reference evidence="8 9" key="2">
    <citation type="submission" date="2014-10" db="EMBL/GenBank/DDBJ databases">
        <title>Comparative genomics of the Paenibacillus odorifer group.</title>
        <authorList>
            <person name="Tsai Y.-C."/>
            <person name="Martin N."/>
            <person name="Korlach J."/>
            <person name="Wiedmann M."/>
        </authorList>
    </citation>
    <scope>NUCLEOTIDE SEQUENCE [LARGE SCALE GENOMIC DNA]</scope>
    <source>
        <strain evidence="8 9">DSM 18334</strain>
    </source>
</reference>
<dbReference type="InterPro" id="IPR002104">
    <property type="entry name" value="Integrase_catalytic"/>
</dbReference>
<dbReference type="InterPro" id="IPR011010">
    <property type="entry name" value="DNA_brk_join_enz"/>
</dbReference>
<keyword evidence="3 5" id="KW-0238">DNA-binding</keyword>
<dbReference type="PROSITE" id="PS51898">
    <property type="entry name" value="TYR_RECOMBINASE"/>
    <property type="match status" value="1"/>
</dbReference>
<dbReference type="InterPro" id="IPR044068">
    <property type="entry name" value="CB"/>
</dbReference>
<accession>A0A098MFJ1</accession>
<evidence type="ECO:0000256" key="3">
    <source>
        <dbReference type="ARBA" id="ARBA00023125"/>
    </source>
</evidence>
<dbReference type="PANTHER" id="PTHR30349">
    <property type="entry name" value="PHAGE INTEGRASE-RELATED"/>
    <property type="match status" value="1"/>
</dbReference>
<keyword evidence="2" id="KW-0229">DNA integration</keyword>
<dbReference type="PANTHER" id="PTHR30349:SF41">
    <property type="entry name" value="INTEGRASE_RECOMBINASE PROTEIN MJ0367-RELATED"/>
    <property type="match status" value="1"/>
</dbReference>
<dbReference type="InterPro" id="IPR004107">
    <property type="entry name" value="Integrase_SAM-like_N"/>
</dbReference>
<dbReference type="InterPro" id="IPR050090">
    <property type="entry name" value="Tyrosine_recombinase_XerCD"/>
</dbReference>
<dbReference type="Gene3D" id="1.10.150.130">
    <property type="match status" value="1"/>
</dbReference>
<evidence type="ECO:0000313" key="8">
    <source>
        <dbReference type="EMBL" id="KGE20811.1"/>
    </source>
</evidence>
<keyword evidence="9" id="KW-1185">Reference proteome</keyword>
<dbReference type="STRING" id="268407.PWYN_01120"/>
<evidence type="ECO:0008006" key="10">
    <source>
        <dbReference type="Google" id="ProtNLM"/>
    </source>
</evidence>
<protein>
    <recommendedName>
        <fullName evidence="10">Integrase</fullName>
    </recommendedName>
</protein>
<comment type="similarity">
    <text evidence="1">Belongs to the 'phage' integrase family.</text>
</comment>
<name>A0A098MFJ1_9BACL</name>
<evidence type="ECO:0000259" key="7">
    <source>
        <dbReference type="PROSITE" id="PS51900"/>
    </source>
</evidence>
<dbReference type="PROSITE" id="PS51900">
    <property type="entry name" value="CB"/>
    <property type="match status" value="1"/>
</dbReference>
<dbReference type="Gene3D" id="1.10.443.10">
    <property type="entry name" value="Intergrase catalytic core"/>
    <property type="match status" value="1"/>
</dbReference>
<dbReference type="Pfam" id="PF00589">
    <property type="entry name" value="Phage_integrase"/>
    <property type="match status" value="1"/>
</dbReference>
<dbReference type="EMBL" id="JQCR01000001">
    <property type="protein sequence ID" value="KGE20811.1"/>
    <property type="molecule type" value="Genomic_DNA"/>
</dbReference>
<feature type="domain" description="Tyr recombinase" evidence="6">
    <location>
        <begin position="126"/>
        <end position="305"/>
    </location>
</feature>
<dbReference type="SUPFAM" id="SSF56349">
    <property type="entry name" value="DNA breaking-rejoining enzymes"/>
    <property type="match status" value="1"/>
</dbReference>
<dbReference type="GO" id="GO:0003677">
    <property type="term" value="F:DNA binding"/>
    <property type="evidence" value="ECO:0007669"/>
    <property type="project" value="UniProtKB-UniRule"/>
</dbReference>
<evidence type="ECO:0000256" key="4">
    <source>
        <dbReference type="ARBA" id="ARBA00023172"/>
    </source>
</evidence>
<dbReference type="AlphaFoldDB" id="A0A098MFJ1"/>
<comment type="caution">
    <text evidence="8">The sequence shown here is derived from an EMBL/GenBank/DDBJ whole genome shotgun (WGS) entry which is preliminary data.</text>
</comment>